<evidence type="ECO:0000256" key="1">
    <source>
        <dbReference type="SAM" id="MobiDB-lite"/>
    </source>
</evidence>
<feature type="region of interest" description="Disordered" evidence="1">
    <location>
        <begin position="1"/>
        <end position="25"/>
    </location>
</feature>
<feature type="non-terminal residue" evidence="2">
    <location>
        <position position="1"/>
    </location>
</feature>
<reference evidence="2" key="1">
    <citation type="submission" date="2021-07" db="EMBL/GenBank/DDBJ databases">
        <authorList>
            <person name="Branca A.L. A."/>
        </authorList>
    </citation>
    <scope>NUCLEOTIDE SEQUENCE</scope>
</reference>
<protein>
    <submittedName>
        <fullName evidence="2">Uncharacterized protein</fullName>
    </submittedName>
</protein>
<dbReference type="EMBL" id="CAJVRC010000456">
    <property type="protein sequence ID" value="CAG8882972.1"/>
    <property type="molecule type" value="Genomic_DNA"/>
</dbReference>
<gene>
    <name evidence="2" type="ORF">PEGY_LOCUS288</name>
</gene>
<dbReference type="Proteomes" id="UP001154252">
    <property type="component" value="Unassembled WGS sequence"/>
</dbReference>
<accession>A0A9W4K6C4</accession>
<comment type="caution">
    <text evidence="2">The sequence shown here is derived from an EMBL/GenBank/DDBJ whole genome shotgun (WGS) entry which is preliminary data.</text>
</comment>
<organism evidence="2 3">
    <name type="scientific">Penicillium egyptiacum</name>
    <dbReference type="NCBI Taxonomy" id="1303716"/>
    <lineage>
        <taxon>Eukaryota</taxon>
        <taxon>Fungi</taxon>
        <taxon>Dikarya</taxon>
        <taxon>Ascomycota</taxon>
        <taxon>Pezizomycotina</taxon>
        <taxon>Eurotiomycetes</taxon>
        <taxon>Eurotiomycetidae</taxon>
        <taxon>Eurotiales</taxon>
        <taxon>Aspergillaceae</taxon>
        <taxon>Penicillium</taxon>
    </lineage>
</organism>
<proteinExistence type="predicted"/>
<evidence type="ECO:0000313" key="3">
    <source>
        <dbReference type="Proteomes" id="UP001154252"/>
    </source>
</evidence>
<keyword evidence="3" id="KW-1185">Reference proteome</keyword>
<dbReference type="AlphaFoldDB" id="A0A9W4K6C4"/>
<sequence length="47" mass="4764">SSPSSMATDAPMDGPVPAKIASPAPNTLPALLTTVLDETGRAEPRMT</sequence>
<name>A0A9W4K6C4_9EURO</name>
<evidence type="ECO:0000313" key="2">
    <source>
        <dbReference type="EMBL" id="CAG8882972.1"/>
    </source>
</evidence>
<feature type="non-terminal residue" evidence="2">
    <location>
        <position position="47"/>
    </location>
</feature>